<sequence>SNNYHQSCYNDVQKKLIEEKVPDKTIAQYFPTFRKISNTLHKRRVKHLPDIPNNISELEITGQFTMTLKEKEFLRFDNKSNNYRLLLFIDDECLKILSESNEWLMDGTFKSAPEKFLQLYTIHANSNFNKNHTTIPCAYILTNSKDALTYHGVQLF</sequence>
<feature type="non-terminal residue" evidence="1">
    <location>
        <position position="1"/>
    </location>
</feature>
<comment type="caution">
    <text evidence="1">The sequence shown here is derived from an EMBL/GenBank/DDBJ whole genome shotgun (WGS) entry which is preliminary data.</text>
</comment>
<keyword evidence="2" id="KW-1185">Reference proteome</keyword>
<gene>
    <name evidence="1" type="ORF">OXX778_LOCUS23087</name>
</gene>
<organism evidence="1 2">
    <name type="scientific">Brachionus calyciflorus</name>
    <dbReference type="NCBI Taxonomy" id="104777"/>
    <lineage>
        <taxon>Eukaryota</taxon>
        <taxon>Metazoa</taxon>
        <taxon>Spiralia</taxon>
        <taxon>Gnathifera</taxon>
        <taxon>Rotifera</taxon>
        <taxon>Eurotatoria</taxon>
        <taxon>Monogononta</taxon>
        <taxon>Pseudotrocha</taxon>
        <taxon>Ploima</taxon>
        <taxon>Brachionidae</taxon>
        <taxon>Brachionus</taxon>
    </lineage>
</organism>
<dbReference type="EMBL" id="CAJNOC010011090">
    <property type="protein sequence ID" value="CAF1145713.1"/>
    <property type="molecule type" value="Genomic_DNA"/>
</dbReference>
<accession>A0A814SGG5</accession>
<evidence type="ECO:0008006" key="3">
    <source>
        <dbReference type="Google" id="ProtNLM"/>
    </source>
</evidence>
<name>A0A814SGG5_9BILA</name>
<proteinExistence type="predicted"/>
<protein>
    <recommendedName>
        <fullName evidence="3">MULE transposase domain-containing protein</fullName>
    </recommendedName>
</protein>
<dbReference type="AlphaFoldDB" id="A0A814SGG5"/>
<evidence type="ECO:0000313" key="2">
    <source>
        <dbReference type="Proteomes" id="UP000663879"/>
    </source>
</evidence>
<reference evidence="1" key="1">
    <citation type="submission" date="2021-02" db="EMBL/GenBank/DDBJ databases">
        <authorList>
            <person name="Nowell W R."/>
        </authorList>
    </citation>
    <scope>NUCLEOTIDE SEQUENCE</scope>
    <source>
        <strain evidence="1">Ploen Becks lab</strain>
    </source>
</reference>
<dbReference type="Proteomes" id="UP000663879">
    <property type="component" value="Unassembled WGS sequence"/>
</dbReference>
<dbReference type="OrthoDB" id="93990at2759"/>
<evidence type="ECO:0000313" key="1">
    <source>
        <dbReference type="EMBL" id="CAF1145713.1"/>
    </source>
</evidence>